<evidence type="ECO:0000313" key="4">
    <source>
        <dbReference type="Proteomes" id="UP000596337"/>
    </source>
</evidence>
<dbReference type="SUPFAM" id="SSF56349">
    <property type="entry name" value="DNA breaking-rejoining enzymes"/>
    <property type="match status" value="1"/>
</dbReference>
<dbReference type="EMBL" id="CP069195">
    <property type="protein sequence ID" value="QRG83341.1"/>
    <property type="molecule type" value="Genomic_DNA"/>
</dbReference>
<reference evidence="3 4" key="1">
    <citation type="submission" date="2021-01" db="EMBL/GenBank/DDBJ databases">
        <title>Characterization of a novel blaVMB-2- harboring plasmid in Vibrio diabolicus.</title>
        <authorList>
            <person name="Liu M."/>
        </authorList>
    </citation>
    <scope>NUCLEOTIDE SEQUENCE [LARGE SCALE GENOMIC DNA]</scope>
    <source>
        <strain evidence="3 4">SLV18</strain>
    </source>
</reference>
<dbReference type="Gene3D" id="1.10.443.10">
    <property type="entry name" value="Intergrase catalytic core"/>
    <property type="match status" value="1"/>
</dbReference>
<gene>
    <name evidence="3" type="ORF">JOS67_03220</name>
</gene>
<dbReference type="InterPro" id="IPR002104">
    <property type="entry name" value="Integrase_catalytic"/>
</dbReference>
<feature type="domain" description="Tyr recombinase" evidence="2">
    <location>
        <begin position="415"/>
        <end position="624"/>
    </location>
</feature>
<dbReference type="AlphaFoldDB" id="A0AA92LYD6"/>
<evidence type="ECO:0000259" key="2">
    <source>
        <dbReference type="PROSITE" id="PS51898"/>
    </source>
</evidence>
<dbReference type="RefSeq" id="WP_203346916.1">
    <property type="nucleotide sequence ID" value="NZ_CP069195.1"/>
</dbReference>
<dbReference type="GO" id="GO:0003677">
    <property type="term" value="F:DNA binding"/>
    <property type="evidence" value="ECO:0007669"/>
    <property type="project" value="InterPro"/>
</dbReference>
<name>A0AA92LYD6_9VIBR</name>
<keyword evidence="1" id="KW-0233">DNA recombination</keyword>
<protein>
    <submittedName>
        <fullName evidence="3">Tyrosine-type recombinase/integrase</fullName>
    </submittedName>
</protein>
<dbReference type="PROSITE" id="PS51898">
    <property type="entry name" value="TYR_RECOMBINASE"/>
    <property type="match status" value="1"/>
</dbReference>
<organism evidence="3 4">
    <name type="scientific">Vibrio diabolicus</name>
    <dbReference type="NCBI Taxonomy" id="50719"/>
    <lineage>
        <taxon>Bacteria</taxon>
        <taxon>Pseudomonadati</taxon>
        <taxon>Pseudomonadota</taxon>
        <taxon>Gammaproteobacteria</taxon>
        <taxon>Vibrionales</taxon>
        <taxon>Vibrionaceae</taxon>
        <taxon>Vibrio</taxon>
        <taxon>Vibrio diabolicus subgroup</taxon>
    </lineage>
</organism>
<dbReference type="InterPro" id="IPR013762">
    <property type="entry name" value="Integrase-like_cat_sf"/>
</dbReference>
<evidence type="ECO:0000313" key="3">
    <source>
        <dbReference type="EMBL" id="QRG83341.1"/>
    </source>
</evidence>
<accession>A0AA92LYD6</accession>
<dbReference type="GO" id="GO:0015074">
    <property type="term" value="P:DNA integration"/>
    <property type="evidence" value="ECO:0007669"/>
    <property type="project" value="InterPro"/>
</dbReference>
<dbReference type="Pfam" id="PF00589">
    <property type="entry name" value="Phage_integrase"/>
    <property type="match status" value="1"/>
</dbReference>
<sequence>MLVNGLKSYSYLTRAQLDELKEHAKGVRKRVADLVVHKYDWLISDFKEHKWKILDHKGIKFKINFDSPLPNGGVISDNPLLIEDLKLYFVAAKIKNLSNCISLNSSSSCKAFVRHLKRYVIESMALEAVTNPNMLTKIEFDFVVDSMAKKLPNSLGYKKLLQDYLDRTPVESIPIKRYEDKKSPSHVDTVSICQELNMPYKYVLASDMCKQIIARASVRVSAFYGDEFFEVKYKHTLDQETFRTMMHSDEYSKSLLVLEGVHSLYPAYKELFNYELVKYPLNHKELIAKPDFSEQEQLEERTRDIPPLLFLKLMDAACRFILDYADDLFQVEEKFSEIFEGQLKEGKSSYDVGKAVNKAIKGYKLDDKRQFTPFPLAAYKHAQERAESKYADILEDILKDDKSGVLSKKQVCEKYDISYPSLMYIRKMAHAPTNTTGLSLHKALYQFLPFSCTVVIMALTARREMEVFGLQVGCIRKDDEGNFWLDSYVAKTLQDDYTFTTVAIVDKAVTILEKLSKRGREITGSNSLFVFDDTFERKPTSMKSITHIAEDFFDFIGIERDHNGEHWKLSEHQFRRFFAIMYFYRYSSTNTEALMHELGHRDWSMTLRYLSKRRTAEAMAELDKQLQDIMAERIADLAERDDLDGEMFKSIKALMRSSIHNISGVEGKPQEIMRCKLIEKIKENSLVIDFIPSGLCFGNTPKLKANCKCLKNGHVMLHEASDDVCKGCPAQLTVPEIAAGNLHNLSTVDEGNSIILDAIKTKEVA</sequence>
<dbReference type="GO" id="GO:0006310">
    <property type="term" value="P:DNA recombination"/>
    <property type="evidence" value="ECO:0007669"/>
    <property type="project" value="UniProtKB-KW"/>
</dbReference>
<dbReference type="InterPro" id="IPR011010">
    <property type="entry name" value="DNA_brk_join_enz"/>
</dbReference>
<proteinExistence type="predicted"/>
<evidence type="ECO:0000256" key="1">
    <source>
        <dbReference type="ARBA" id="ARBA00023172"/>
    </source>
</evidence>
<dbReference type="Proteomes" id="UP000596337">
    <property type="component" value="Chromosome 1"/>
</dbReference>